<dbReference type="Proteomes" id="UP001620626">
    <property type="component" value="Unassembled WGS sequence"/>
</dbReference>
<accession>A0ABD2LLZ9</accession>
<sequence>MFNGAGVFVVRACILNLQYKLYEACPAKTTSGFLCKRKLSEQRLCSSCGHIAKNPIDAVLFLLELQDVMDKECRQTTTMFTNCGEKFIGRKASEMRMMELDGDGEGFAKILGSFVGKKIVAKIVIKEKDANWGGEANSLPQYDWVISSVFVPTTEADADDNGEKQKTEGGSS</sequence>
<dbReference type="Gene3D" id="2.40.50.140">
    <property type="entry name" value="Nucleic acid-binding proteins"/>
    <property type="match status" value="1"/>
</dbReference>
<reference evidence="2 3" key="1">
    <citation type="submission" date="2024-10" db="EMBL/GenBank/DDBJ databases">
        <authorList>
            <person name="Kim D."/>
        </authorList>
    </citation>
    <scope>NUCLEOTIDE SEQUENCE [LARGE SCALE GENOMIC DNA]</scope>
    <source>
        <strain evidence="2">BH-2024</strain>
    </source>
</reference>
<dbReference type="AlphaFoldDB" id="A0ABD2LLZ9"/>
<protein>
    <recommendedName>
        <fullName evidence="1">Replication factor A C-terminal domain-containing protein</fullName>
    </recommendedName>
</protein>
<name>A0ABD2LLZ9_9BILA</name>
<dbReference type="InterPro" id="IPR012340">
    <property type="entry name" value="NA-bd_OB-fold"/>
</dbReference>
<evidence type="ECO:0000259" key="1">
    <source>
        <dbReference type="Pfam" id="PF08646"/>
    </source>
</evidence>
<dbReference type="Pfam" id="PF08646">
    <property type="entry name" value="Rep_fac-A_C"/>
    <property type="match status" value="1"/>
</dbReference>
<gene>
    <name evidence="2" type="ORF">niasHT_002350</name>
</gene>
<dbReference type="EMBL" id="JBICBT010000359">
    <property type="protein sequence ID" value="KAL3116267.1"/>
    <property type="molecule type" value="Genomic_DNA"/>
</dbReference>
<evidence type="ECO:0000313" key="2">
    <source>
        <dbReference type="EMBL" id="KAL3116267.1"/>
    </source>
</evidence>
<dbReference type="InterPro" id="IPR013955">
    <property type="entry name" value="Rep_factor-A_C"/>
</dbReference>
<evidence type="ECO:0000313" key="3">
    <source>
        <dbReference type="Proteomes" id="UP001620626"/>
    </source>
</evidence>
<proteinExistence type="predicted"/>
<comment type="caution">
    <text evidence="2">The sequence shown here is derived from an EMBL/GenBank/DDBJ whole genome shotgun (WGS) entry which is preliminary data.</text>
</comment>
<organism evidence="2 3">
    <name type="scientific">Heterodera trifolii</name>
    <dbReference type="NCBI Taxonomy" id="157864"/>
    <lineage>
        <taxon>Eukaryota</taxon>
        <taxon>Metazoa</taxon>
        <taxon>Ecdysozoa</taxon>
        <taxon>Nematoda</taxon>
        <taxon>Chromadorea</taxon>
        <taxon>Rhabditida</taxon>
        <taxon>Tylenchina</taxon>
        <taxon>Tylenchomorpha</taxon>
        <taxon>Tylenchoidea</taxon>
        <taxon>Heteroderidae</taxon>
        <taxon>Heteroderinae</taxon>
        <taxon>Heterodera</taxon>
    </lineage>
</organism>
<keyword evidence="3" id="KW-1185">Reference proteome</keyword>
<dbReference type="SUPFAM" id="SSF50249">
    <property type="entry name" value="Nucleic acid-binding proteins"/>
    <property type="match status" value="1"/>
</dbReference>
<feature type="domain" description="Replication factor A C-terminal" evidence="1">
    <location>
        <begin position="14"/>
        <end position="129"/>
    </location>
</feature>